<feature type="transmembrane region" description="Helical" evidence="7">
    <location>
        <begin position="9"/>
        <end position="28"/>
    </location>
</feature>
<accession>A0ABW1WDU0</accession>
<evidence type="ECO:0000256" key="5">
    <source>
        <dbReference type="ARBA" id="ARBA00022989"/>
    </source>
</evidence>
<comment type="caution">
    <text evidence="9">The sequence shown here is derived from an EMBL/GenBank/DDBJ whole genome shotgun (WGS) entry which is preliminary data.</text>
</comment>
<evidence type="ECO:0000259" key="8">
    <source>
        <dbReference type="PROSITE" id="PS50850"/>
    </source>
</evidence>
<feature type="transmembrane region" description="Helical" evidence="7">
    <location>
        <begin position="114"/>
        <end position="135"/>
    </location>
</feature>
<feature type="transmembrane region" description="Helical" evidence="7">
    <location>
        <begin position="34"/>
        <end position="53"/>
    </location>
</feature>
<dbReference type="PROSITE" id="PS50850">
    <property type="entry name" value="MFS"/>
    <property type="match status" value="1"/>
</dbReference>
<dbReference type="RefSeq" id="WP_253054758.1">
    <property type="nucleotide sequence ID" value="NZ_JAMXWN010000008.1"/>
</dbReference>
<dbReference type="Gene3D" id="1.20.1250.20">
    <property type="entry name" value="MFS general substrate transporter like domains"/>
    <property type="match status" value="1"/>
</dbReference>
<gene>
    <name evidence="9" type="ORF">ACFP7A_09065</name>
</gene>
<protein>
    <recommendedName>
        <fullName evidence="8">Major facilitator superfamily (MFS) profile domain-containing protein</fullName>
    </recommendedName>
</protein>
<feature type="transmembrane region" description="Helical" evidence="7">
    <location>
        <begin position="74"/>
        <end position="94"/>
    </location>
</feature>
<evidence type="ECO:0000256" key="2">
    <source>
        <dbReference type="ARBA" id="ARBA00022448"/>
    </source>
</evidence>
<proteinExistence type="predicted"/>
<sequence length="143" mass="14981">MTKRYNNSILLVAGLAITLLGMFWLSQVSMTSNYWISIALPMILIGIGQGASLSPLTSAGISGTEARDSGAASGVVNVAHQLGGSLGLAILVAIAAKMENSSDVVITRTAQVEIALKVGSIMLFLALIVTLVLILPKEKNKWE</sequence>
<evidence type="ECO:0000313" key="10">
    <source>
        <dbReference type="Proteomes" id="UP001596267"/>
    </source>
</evidence>
<organism evidence="9 10">
    <name type="scientific">Sporolactobacillus kofuensis</name>
    <dbReference type="NCBI Taxonomy" id="269672"/>
    <lineage>
        <taxon>Bacteria</taxon>
        <taxon>Bacillati</taxon>
        <taxon>Bacillota</taxon>
        <taxon>Bacilli</taxon>
        <taxon>Bacillales</taxon>
        <taxon>Sporolactobacillaceae</taxon>
        <taxon>Sporolactobacillus</taxon>
    </lineage>
</organism>
<evidence type="ECO:0000256" key="1">
    <source>
        <dbReference type="ARBA" id="ARBA00004651"/>
    </source>
</evidence>
<keyword evidence="6 7" id="KW-0472">Membrane</keyword>
<dbReference type="EMBL" id="JBHSTQ010000008">
    <property type="protein sequence ID" value="MFC6386753.1"/>
    <property type="molecule type" value="Genomic_DNA"/>
</dbReference>
<keyword evidence="5 7" id="KW-1133">Transmembrane helix</keyword>
<keyword evidence="2" id="KW-0813">Transport</keyword>
<reference evidence="10" key="1">
    <citation type="journal article" date="2019" name="Int. J. Syst. Evol. Microbiol.">
        <title>The Global Catalogue of Microorganisms (GCM) 10K type strain sequencing project: providing services to taxonomists for standard genome sequencing and annotation.</title>
        <authorList>
            <consortium name="The Broad Institute Genomics Platform"/>
            <consortium name="The Broad Institute Genome Sequencing Center for Infectious Disease"/>
            <person name="Wu L."/>
            <person name="Ma J."/>
        </authorList>
    </citation>
    <scope>NUCLEOTIDE SEQUENCE [LARGE SCALE GENOMIC DNA]</scope>
    <source>
        <strain evidence="10">CCUG 42001</strain>
    </source>
</reference>
<evidence type="ECO:0000313" key="9">
    <source>
        <dbReference type="EMBL" id="MFC6386753.1"/>
    </source>
</evidence>
<dbReference type="SUPFAM" id="SSF103473">
    <property type="entry name" value="MFS general substrate transporter"/>
    <property type="match status" value="1"/>
</dbReference>
<evidence type="ECO:0000256" key="3">
    <source>
        <dbReference type="ARBA" id="ARBA00022475"/>
    </source>
</evidence>
<evidence type="ECO:0000256" key="6">
    <source>
        <dbReference type="ARBA" id="ARBA00023136"/>
    </source>
</evidence>
<dbReference type="InterPro" id="IPR020846">
    <property type="entry name" value="MFS_dom"/>
</dbReference>
<comment type="subcellular location">
    <subcellularLocation>
        <location evidence="1">Cell membrane</location>
        <topology evidence="1">Multi-pass membrane protein</topology>
    </subcellularLocation>
</comment>
<dbReference type="PANTHER" id="PTHR42718:SF46">
    <property type="entry name" value="BLR6921 PROTEIN"/>
    <property type="match status" value="1"/>
</dbReference>
<name>A0ABW1WDU0_9BACL</name>
<dbReference type="PANTHER" id="PTHR42718">
    <property type="entry name" value="MAJOR FACILITATOR SUPERFAMILY MULTIDRUG TRANSPORTER MFSC"/>
    <property type="match status" value="1"/>
</dbReference>
<keyword evidence="3" id="KW-1003">Cell membrane</keyword>
<feature type="domain" description="Major facilitator superfamily (MFS) profile" evidence="8">
    <location>
        <begin position="1"/>
        <end position="138"/>
    </location>
</feature>
<keyword evidence="4 7" id="KW-0812">Transmembrane</keyword>
<evidence type="ECO:0000256" key="7">
    <source>
        <dbReference type="SAM" id="Phobius"/>
    </source>
</evidence>
<dbReference type="InterPro" id="IPR036259">
    <property type="entry name" value="MFS_trans_sf"/>
</dbReference>
<dbReference type="Proteomes" id="UP001596267">
    <property type="component" value="Unassembled WGS sequence"/>
</dbReference>
<evidence type="ECO:0000256" key="4">
    <source>
        <dbReference type="ARBA" id="ARBA00022692"/>
    </source>
</evidence>
<keyword evidence="10" id="KW-1185">Reference proteome</keyword>